<name>A0A1I7X0D6_HETBA</name>
<dbReference type="WBParaSite" id="Hba_10856">
    <property type="protein sequence ID" value="Hba_10856"/>
    <property type="gene ID" value="Hba_10856"/>
</dbReference>
<keyword evidence="1" id="KW-1185">Reference proteome</keyword>
<protein>
    <submittedName>
        <fullName evidence="2">Uncharacterized protein</fullName>
    </submittedName>
</protein>
<sequence>MLQCEQEMGGFSCSKEAQSRFRSGNFFDFCSARAAHICQTYLISSFGADVVQLLNHQRQLLLQPFEWFCMGPLQQWSSVGRRQSPKDVRNISHLRDFSLRYEIVLCDSLRSLQFQSHRFSFKKVTEYDEPPKAVYSLLYSLRVPVREEYC</sequence>
<dbReference type="Proteomes" id="UP000095283">
    <property type="component" value="Unplaced"/>
</dbReference>
<evidence type="ECO:0000313" key="1">
    <source>
        <dbReference type="Proteomes" id="UP000095283"/>
    </source>
</evidence>
<proteinExistence type="predicted"/>
<reference evidence="2" key="1">
    <citation type="submission" date="2016-11" db="UniProtKB">
        <authorList>
            <consortium name="WormBaseParasite"/>
        </authorList>
    </citation>
    <scope>IDENTIFICATION</scope>
</reference>
<organism evidence="1 2">
    <name type="scientific">Heterorhabditis bacteriophora</name>
    <name type="common">Entomopathogenic nematode worm</name>
    <dbReference type="NCBI Taxonomy" id="37862"/>
    <lineage>
        <taxon>Eukaryota</taxon>
        <taxon>Metazoa</taxon>
        <taxon>Ecdysozoa</taxon>
        <taxon>Nematoda</taxon>
        <taxon>Chromadorea</taxon>
        <taxon>Rhabditida</taxon>
        <taxon>Rhabditina</taxon>
        <taxon>Rhabditomorpha</taxon>
        <taxon>Strongyloidea</taxon>
        <taxon>Heterorhabditidae</taxon>
        <taxon>Heterorhabditis</taxon>
    </lineage>
</organism>
<dbReference type="AlphaFoldDB" id="A0A1I7X0D6"/>
<evidence type="ECO:0000313" key="2">
    <source>
        <dbReference type="WBParaSite" id="Hba_10856"/>
    </source>
</evidence>
<accession>A0A1I7X0D6</accession>